<keyword evidence="4" id="KW-1185">Reference proteome</keyword>
<protein>
    <recommendedName>
        <fullName evidence="2">Nephrocystin 3-like N-terminal domain-containing protein</fullName>
    </recommendedName>
</protein>
<dbReference type="InterPro" id="IPR056884">
    <property type="entry name" value="NPHP3-like_N"/>
</dbReference>
<evidence type="ECO:0000259" key="2">
    <source>
        <dbReference type="Pfam" id="PF24883"/>
    </source>
</evidence>
<proteinExistence type="predicted"/>
<comment type="caution">
    <text evidence="3">The sequence shown here is derived from an EMBL/GenBank/DDBJ whole genome shotgun (WGS) entry which is preliminary data.</text>
</comment>
<gene>
    <name evidence="3" type="ORF">PG986_010366</name>
</gene>
<evidence type="ECO:0000256" key="1">
    <source>
        <dbReference type="ARBA" id="ARBA00022737"/>
    </source>
</evidence>
<name>A0ABR1Q236_9PEZI</name>
<dbReference type="EMBL" id="JAQQWE010000007">
    <property type="protein sequence ID" value="KAK7946045.1"/>
    <property type="molecule type" value="Genomic_DNA"/>
</dbReference>
<dbReference type="Pfam" id="PF24883">
    <property type="entry name" value="NPHP3_N"/>
    <property type="match status" value="1"/>
</dbReference>
<sequence length="308" mass="34926">MRIKGDKTRWKSFVGARKGVRSKQKIRELTDKIDNVQTRISAHMQEPLLNNVSGLGLAIKKLQDAHGDLGIATENELSSLRGGITALKGVLQQRQSDELDPALITRISEQMRRLAEDMDNFRVNGVEASSTQKLLKKLYFTSISTREHKVEKAHARTFQWLVSSPGPSPPPGREPASRLDFITWLSKGDGIFWIHGKAGSEKSTFIKFVCSQNAVRDHLEHWAQGYQLIAPSFYFWYAGSRLQRSLEGLLRTLLFEILRHLPGVVSSIVNDSKIAVPLSDADWDLEALFAMYEFMIRQQAIVKFCFFH</sequence>
<accession>A0ABR1Q236</accession>
<organism evidence="3 4">
    <name type="scientific">Apiospora aurea</name>
    <dbReference type="NCBI Taxonomy" id="335848"/>
    <lineage>
        <taxon>Eukaryota</taxon>
        <taxon>Fungi</taxon>
        <taxon>Dikarya</taxon>
        <taxon>Ascomycota</taxon>
        <taxon>Pezizomycotina</taxon>
        <taxon>Sordariomycetes</taxon>
        <taxon>Xylariomycetidae</taxon>
        <taxon>Amphisphaeriales</taxon>
        <taxon>Apiosporaceae</taxon>
        <taxon>Apiospora</taxon>
    </lineage>
</organism>
<evidence type="ECO:0000313" key="3">
    <source>
        <dbReference type="EMBL" id="KAK7946045.1"/>
    </source>
</evidence>
<dbReference type="PANTHER" id="PTHR10039:SF5">
    <property type="entry name" value="NACHT DOMAIN-CONTAINING PROTEIN"/>
    <property type="match status" value="1"/>
</dbReference>
<keyword evidence="1" id="KW-0677">Repeat</keyword>
<evidence type="ECO:0000313" key="4">
    <source>
        <dbReference type="Proteomes" id="UP001391051"/>
    </source>
</evidence>
<dbReference type="PANTHER" id="PTHR10039">
    <property type="entry name" value="AMELOGENIN"/>
    <property type="match status" value="1"/>
</dbReference>
<dbReference type="GeneID" id="92079650"/>
<feature type="domain" description="Nephrocystin 3-like N-terminal" evidence="2">
    <location>
        <begin position="180"/>
        <end position="295"/>
    </location>
</feature>
<dbReference type="RefSeq" id="XP_066696079.1">
    <property type="nucleotide sequence ID" value="XM_066846588.1"/>
</dbReference>
<dbReference type="Proteomes" id="UP001391051">
    <property type="component" value="Unassembled WGS sequence"/>
</dbReference>
<reference evidence="3 4" key="1">
    <citation type="submission" date="2023-01" db="EMBL/GenBank/DDBJ databases">
        <title>Analysis of 21 Apiospora genomes using comparative genomics revels a genus with tremendous synthesis potential of carbohydrate active enzymes and secondary metabolites.</title>
        <authorList>
            <person name="Sorensen T."/>
        </authorList>
    </citation>
    <scope>NUCLEOTIDE SEQUENCE [LARGE SCALE GENOMIC DNA]</scope>
    <source>
        <strain evidence="3 4">CBS 24483</strain>
    </source>
</reference>